<feature type="chain" id="PRO_5042168884" evidence="1">
    <location>
        <begin position="17"/>
        <end position="114"/>
    </location>
</feature>
<accession>A0AAD6SSR0</accession>
<gene>
    <name evidence="2" type="ORF">C8F04DRAFT_879219</name>
</gene>
<feature type="non-terminal residue" evidence="2">
    <location>
        <position position="114"/>
    </location>
</feature>
<keyword evidence="3" id="KW-1185">Reference proteome</keyword>
<comment type="caution">
    <text evidence="2">The sequence shown here is derived from an EMBL/GenBank/DDBJ whole genome shotgun (WGS) entry which is preliminary data.</text>
</comment>
<proteinExistence type="predicted"/>
<dbReference type="EMBL" id="JARJCM010000084">
    <property type="protein sequence ID" value="KAJ7031092.1"/>
    <property type="molecule type" value="Genomic_DNA"/>
</dbReference>
<dbReference type="AlphaFoldDB" id="A0AAD6SSR0"/>
<protein>
    <submittedName>
        <fullName evidence="2">Uncharacterized protein</fullName>
    </submittedName>
</protein>
<dbReference type="Proteomes" id="UP001218188">
    <property type="component" value="Unassembled WGS sequence"/>
</dbReference>
<reference evidence="2" key="1">
    <citation type="submission" date="2023-03" db="EMBL/GenBank/DDBJ databases">
        <title>Massive genome expansion in bonnet fungi (Mycena s.s.) driven by repeated elements and novel gene families across ecological guilds.</title>
        <authorList>
            <consortium name="Lawrence Berkeley National Laboratory"/>
            <person name="Harder C.B."/>
            <person name="Miyauchi S."/>
            <person name="Viragh M."/>
            <person name="Kuo A."/>
            <person name="Thoen E."/>
            <person name="Andreopoulos B."/>
            <person name="Lu D."/>
            <person name="Skrede I."/>
            <person name="Drula E."/>
            <person name="Henrissat B."/>
            <person name="Morin E."/>
            <person name="Kohler A."/>
            <person name="Barry K."/>
            <person name="LaButti K."/>
            <person name="Morin E."/>
            <person name="Salamov A."/>
            <person name="Lipzen A."/>
            <person name="Mereny Z."/>
            <person name="Hegedus B."/>
            <person name="Baldrian P."/>
            <person name="Stursova M."/>
            <person name="Weitz H."/>
            <person name="Taylor A."/>
            <person name="Grigoriev I.V."/>
            <person name="Nagy L.G."/>
            <person name="Martin F."/>
            <person name="Kauserud H."/>
        </authorList>
    </citation>
    <scope>NUCLEOTIDE SEQUENCE</scope>
    <source>
        <strain evidence="2">CBHHK200</strain>
    </source>
</reference>
<feature type="signal peptide" evidence="1">
    <location>
        <begin position="1"/>
        <end position="16"/>
    </location>
</feature>
<name>A0AAD6SSR0_9AGAR</name>
<evidence type="ECO:0000313" key="2">
    <source>
        <dbReference type="EMBL" id="KAJ7031092.1"/>
    </source>
</evidence>
<sequence>LAVYIVLLVSWRALRHYLLVKTNGCRNLPLLQNGRNPDKKIRGTVIVCGGSISGLLAARVCHNHFERVLIVEPEAWVASEEGRKIKGWDQKLQRSRIAQYNSLHGVFPELFISL</sequence>
<evidence type="ECO:0000313" key="3">
    <source>
        <dbReference type="Proteomes" id="UP001218188"/>
    </source>
</evidence>
<organism evidence="2 3">
    <name type="scientific">Mycena alexandri</name>
    <dbReference type="NCBI Taxonomy" id="1745969"/>
    <lineage>
        <taxon>Eukaryota</taxon>
        <taxon>Fungi</taxon>
        <taxon>Dikarya</taxon>
        <taxon>Basidiomycota</taxon>
        <taxon>Agaricomycotina</taxon>
        <taxon>Agaricomycetes</taxon>
        <taxon>Agaricomycetidae</taxon>
        <taxon>Agaricales</taxon>
        <taxon>Marasmiineae</taxon>
        <taxon>Mycenaceae</taxon>
        <taxon>Mycena</taxon>
    </lineage>
</organism>
<evidence type="ECO:0000256" key="1">
    <source>
        <dbReference type="SAM" id="SignalP"/>
    </source>
</evidence>
<feature type="non-terminal residue" evidence="2">
    <location>
        <position position="1"/>
    </location>
</feature>
<keyword evidence="1" id="KW-0732">Signal</keyword>